<protein>
    <submittedName>
        <fullName evidence="1">GatB/YqeY domain-containing protein</fullName>
    </submittedName>
</protein>
<dbReference type="InterPro" id="IPR042184">
    <property type="entry name" value="YqeY/Aim41_N"/>
</dbReference>
<dbReference type="SUPFAM" id="SSF89095">
    <property type="entry name" value="GatB/YqeY motif"/>
    <property type="match status" value="1"/>
</dbReference>
<dbReference type="AlphaFoldDB" id="A0A8J7U644"/>
<reference evidence="1" key="1">
    <citation type="submission" date="2021-03" db="EMBL/GenBank/DDBJ databases">
        <authorList>
            <person name="Wang G."/>
        </authorList>
    </citation>
    <scope>NUCLEOTIDE SEQUENCE</scope>
    <source>
        <strain evidence="1">KCTC 12899</strain>
    </source>
</reference>
<keyword evidence="2" id="KW-1185">Reference proteome</keyword>
<gene>
    <name evidence="1" type="ORF">J3U88_21895</name>
</gene>
<dbReference type="InterPro" id="IPR023168">
    <property type="entry name" value="GatB_Yqey_C_2"/>
</dbReference>
<organism evidence="1 2">
    <name type="scientific">Acanthopleuribacter pedis</name>
    <dbReference type="NCBI Taxonomy" id="442870"/>
    <lineage>
        <taxon>Bacteria</taxon>
        <taxon>Pseudomonadati</taxon>
        <taxon>Acidobacteriota</taxon>
        <taxon>Holophagae</taxon>
        <taxon>Acanthopleuribacterales</taxon>
        <taxon>Acanthopleuribacteraceae</taxon>
        <taxon>Acanthopleuribacter</taxon>
    </lineage>
</organism>
<dbReference type="GO" id="GO:0016884">
    <property type="term" value="F:carbon-nitrogen ligase activity, with glutamine as amido-N-donor"/>
    <property type="evidence" value="ECO:0007669"/>
    <property type="project" value="InterPro"/>
</dbReference>
<evidence type="ECO:0000313" key="2">
    <source>
        <dbReference type="Proteomes" id="UP000664417"/>
    </source>
</evidence>
<dbReference type="Gene3D" id="1.10.10.410">
    <property type="match status" value="1"/>
</dbReference>
<dbReference type="Pfam" id="PF09424">
    <property type="entry name" value="YqeY"/>
    <property type="match status" value="1"/>
</dbReference>
<sequence length="149" mass="16467">MSTIRERISNDMKTAMKAKDKVRLGALRMLKAEIIKKETEAGAAELSEAEFMQLLQTMKKQRDDSIAQFEKGGRDDLAANERAELTVIESYLPKALTDEELAAVVTETAQELGATEKKDMGRLMKALKEKVAGAADGKRMSEAVKSFLN</sequence>
<dbReference type="InterPro" id="IPR003789">
    <property type="entry name" value="Asn/Gln_tRNA_amidoTrase-B-like"/>
</dbReference>
<dbReference type="EMBL" id="JAFREP010000022">
    <property type="protein sequence ID" value="MBO1321148.1"/>
    <property type="molecule type" value="Genomic_DNA"/>
</dbReference>
<comment type="caution">
    <text evidence="1">The sequence shown here is derived from an EMBL/GenBank/DDBJ whole genome shotgun (WGS) entry which is preliminary data.</text>
</comment>
<proteinExistence type="predicted"/>
<name>A0A8J7U644_9BACT</name>
<accession>A0A8J7U644</accession>
<dbReference type="Proteomes" id="UP000664417">
    <property type="component" value="Unassembled WGS sequence"/>
</dbReference>
<dbReference type="PANTHER" id="PTHR28055:SF1">
    <property type="entry name" value="ALTERED INHERITANCE OF MITOCHONDRIA PROTEIN 41, MITOCHONDRIAL"/>
    <property type="match status" value="1"/>
</dbReference>
<dbReference type="InterPro" id="IPR019004">
    <property type="entry name" value="YqeY/Aim41"/>
</dbReference>
<evidence type="ECO:0000313" key="1">
    <source>
        <dbReference type="EMBL" id="MBO1321148.1"/>
    </source>
</evidence>
<dbReference type="PANTHER" id="PTHR28055">
    <property type="entry name" value="ALTERED INHERITANCE OF MITOCHONDRIA PROTEIN 41, MITOCHONDRIAL"/>
    <property type="match status" value="1"/>
</dbReference>
<dbReference type="Gene3D" id="1.10.1510.10">
    <property type="entry name" value="Uncharacterised protein YqeY/AIM41 PF09424, N-terminal domain"/>
    <property type="match status" value="1"/>
</dbReference>
<dbReference type="RefSeq" id="WP_207861123.1">
    <property type="nucleotide sequence ID" value="NZ_JAFREP010000022.1"/>
</dbReference>